<evidence type="ECO:0000313" key="3">
    <source>
        <dbReference type="Proteomes" id="UP000827986"/>
    </source>
</evidence>
<reference evidence="2" key="1">
    <citation type="submission" date="2021-09" db="EMBL/GenBank/DDBJ databases">
        <title>The genome of Mauremys mutica provides insights into the evolution of semi-aquatic lifestyle.</title>
        <authorList>
            <person name="Gong S."/>
            <person name="Gao Y."/>
        </authorList>
    </citation>
    <scope>NUCLEOTIDE SEQUENCE</scope>
    <source>
        <strain evidence="2">MM-2020</strain>
        <tissue evidence="2">Muscle</tissue>
    </source>
</reference>
<dbReference type="GO" id="GO:0048255">
    <property type="term" value="P:mRNA stabilization"/>
    <property type="evidence" value="ECO:0007669"/>
    <property type="project" value="TreeGrafter"/>
</dbReference>
<keyword evidence="3" id="KW-1185">Reference proteome</keyword>
<evidence type="ECO:0000313" key="2">
    <source>
        <dbReference type="EMBL" id="KAH1164669.1"/>
    </source>
</evidence>
<accession>A0A9D4ANV3</accession>
<dbReference type="GO" id="GO:0007144">
    <property type="term" value="P:female meiosis I"/>
    <property type="evidence" value="ECO:0007669"/>
    <property type="project" value="TreeGrafter"/>
</dbReference>
<dbReference type="Proteomes" id="UP000827986">
    <property type="component" value="Unassembled WGS sequence"/>
</dbReference>
<evidence type="ECO:0000256" key="1">
    <source>
        <dbReference type="SAM" id="SignalP"/>
    </source>
</evidence>
<proteinExistence type="predicted"/>
<dbReference type="PANTHER" id="PTHR33861">
    <property type="entry name" value="PROTEIN CBG18333"/>
    <property type="match status" value="1"/>
</dbReference>
<dbReference type="Pfam" id="PF15189">
    <property type="entry name" value="MEIOC"/>
    <property type="match status" value="1"/>
</dbReference>
<dbReference type="AlphaFoldDB" id="A0A9D4ANV3"/>
<gene>
    <name evidence="2" type="ORF">KIL84_008115</name>
</gene>
<dbReference type="EMBL" id="JAHDVG010000589">
    <property type="protein sequence ID" value="KAH1164669.1"/>
    <property type="molecule type" value="Genomic_DNA"/>
</dbReference>
<comment type="caution">
    <text evidence="2">The sequence shown here is derived from an EMBL/GenBank/DDBJ whole genome shotgun (WGS) entry which is preliminary data.</text>
</comment>
<dbReference type="GO" id="GO:0005634">
    <property type="term" value="C:nucleus"/>
    <property type="evidence" value="ECO:0007669"/>
    <property type="project" value="TreeGrafter"/>
</dbReference>
<name>A0A9D4ANV3_9SAUR</name>
<dbReference type="GO" id="GO:0007141">
    <property type="term" value="P:male meiosis I"/>
    <property type="evidence" value="ECO:0007669"/>
    <property type="project" value="TreeGrafter"/>
</dbReference>
<dbReference type="GO" id="GO:0005737">
    <property type="term" value="C:cytoplasm"/>
    <property type="evidence" value="ECO:0007669"/>
    <property type="project" value="TreeGrafter"/>
</dbReference>
<dbReference type="InterPro" id="IPR027963">
    <property type="entry name" value="MEIOC"/>
</dbReference>
<sequence>MDPILWFMLFSASSVANSDHLPWIVEEATDIEADLARDFPGAQISSSDNTPVSQLPVNPSGMDRLIVYQLPEPARVLTLIRKMERLRGTPVHENISKTLERHLEAIYVTQARRKDEIDTAANPQRQRAPCYKRKW</sequence>
<dbReference type="PANTHER" id="PTHR33861:SF4">
    <property type="entry name" value="MEIOSIS-SPECIFIC COILED-COIL DOMAIN-CONTAINING PROTEIN MEIOC"/>
    <property type="match status" value="1"/>
</dbReference>
<feature type="signal peptide" evidence="1">
    <location>
        <begin position="1"/>
        <end position="18"/>
    </location>
</feature>
<keyword evidence="1" id="KW-0732">Signal</keyword>
<feature type="chain" id="PRO_5039172672" evidence="1">
    <location>
        <begin position="19"/>
        <end position="135"/>
    </location>
</feature>
<organism evidence="2 3">
    <name type="scientific">Mauremys mutica</name>
    <name type="common">yellowpond turtle</name>
    <dbReference type="NCBI Taxonomy" id="74926"/>
    <lineage>
        <taxon>Eukaryota</taxon>
        <taxon>Metazoa</taxon>
        <taxon>Chordata</taxon>
        <taxon>Craniata</taxon>
        <taxon>Vertebrata</taxon>
        <taxon>Euteleostomi</taxon>
        <taxon>Archelosauria</taxon>
        <taxon>Testudinata</taxon>
        <taxon>Testudines</taxon>
        <taxon>Cryptodira</taxon>
        <taxon>Durocryptodira</taxon>
        <taxon>Testudinoidea</taxon>
        <taxon>Geoemydidae</taxon>
        <taxon>Geoemydinae</taxon>
        <taxon>Mauremys</taxon>
    </lineage>
</organism>
<protein>
    <submittedName>
        <fullName evidence="2">Uncharacterized protein</fullName>
    </submittedName>
</protein>